<keyword evidence="5" id="KW-1185">Reference proteome</keyword>
<dbReference type="GO" id="GO:0009103">
    <property type="term" value="P:lipopolysaccharide biosynthetic process"/>
    <property type="evidence" value="ECO:0007669"/>
    <property type="project" value="TreeGrafter"/>
</dbReference>
<feature type="transmembrane region" description="Helical" evidence="1">
    <location>
        <begin position="372"/>
        <end position="393"/>
    </location>
</feature>
<name>A0A542ZGE7_9MICO</name>
<evidence type="ECO:0000259" key="3">
    <source>
        <dbReference type="Pfam" id="PF19040"/>
    </source>
</evidence>
<dbReference type="InterPro" id="IPR002656">
    <property type="entry name" value="Acyl_transf_3_dom"/>
</dbReference>
<feature type="transmembrane region" description="Helical" evidence="1">
    <location>
        <begin position="160"/>
        <end position="178"/>
    </location>
</feature>
<evidence type="ECO:0000259" key="2">
    <source>
        <dbReference type="Pfam" id="PF01757"/>
    </source>
</evidence>
<proteinExistence type="predicted"/>
<organism evidence="4 5">
    <name type="scientific">Oryzihumus leptocrescens</name>
    <dbReference type="NCBI Taxonomy" id="297536"/>
    <lineage>
        <taxon>Bacteria</taxon>
        <taxon>Bacillati</taxon>
        <taxon>Actinomycetota</taxon>
        <taxon>Actinomycetes</taxon>
        <taxon>Micrococcales</taxon>
        <taxon>Intrasporangiaceae</taxon>
        <taxon>Oryzihumus</taxon>
    </lineage>
</organism>
<feature type="transmembrane region" description="Helical" evidence="1">
    <location>
        <begin position="44"/>
        <end position="65"/>
    </location>
</feature>
<sequence length="681" mass="74187">MSAQTVPPNAPDRRHFLPEVQALRAVAVALVVLFHLWPSGVFSGGFVGVDAFFVISGYLITSHLLRELDATGTVRLAAFYARRARRLLPAAVVVLLACTGASVLLLPSDLWSGTAQEVAASGFYVQNLWLASKAVTYSASNDVASPVQHFWSLSAEEQFYLLWPSLILASCWIGRRWLRGRTTRTVGAALVLLTMASFAFSCWETAAHPAAAYFITPTRAWEFGVGALLVLVLRRAVLPMGLRVALRWGGIAAVFFCAVTYSQATPFPGWRAALPVLATAAVITAGDTGRRDPLGRAFGLRPVQWLGDVSYSVYLWHWPLIVFWPYVAGHDLTLIDRLLLIAVCLVISAFSKRYVEDLTRLWPRLRHSPRRTLAAALGVMLAIGAATAGQAYAANVQENAAIANLADSRSNPCFGARALAHRDRCPDAFTAAPLTPVSKADAPWAPVKGCAGLPQVPGALSCYWGKGRPSRVVALVGDSHAEHWRAALHLIAREKNWRVVEMFAGGCPATYAHSVEFERRSRDGNVCSDWTRRTTQQLRALAPDEIVTSAYVKPNKFSPPGSGPAGFEAVWREWRQFSQVAVVRDIPGTNGRNGPQCLAVHAGDPLACSSPRRVVLEDDDMMRAARAMRSDGIRVVDLSDKFCDPRTCYAVVGKAPVYYDYDHMTNQFSASLAPFLAAGLT</sequence>
<dbReference type="EMBL" id="VFOQ01000001">
    <property type="protein sequence ID" value="TQL59369.1"/>
    <property type="molecule type" value="Genomic_DNA"/>
</dbReference>
<dbReference type="GO" id="GO:0016747">
    <property type="term" value="F:acyltransferase activity, transferring groups other than amino-acyl groups"/>
    <property type="evidence" value="ECO:0007669"/>
    <property type="project" value="InterPro"/>
</dbReference>
<feature type="transmembrane region" description="Helical" evidence="1">
    <location>
        <begin position="86"/>
        <end position="106"/>
    </location>
</feature>
<keyword evidence="1" id="KW-1133">Transmembrane helix</keyword>
<feature type="transmembrane region" description="Helical" evidence="1">
    <location>
        <begin position="245"/>
        <end position="264"/>
    </location>
</feature>
<evidence type="ECO:0000313" key="4">
    <source>
        <dbReference type="EMBL" id="TQL59369.1"/>
    </source>
</evidence>
<feature type="domain" description="SGNH" evidence="3">
    <location>
        <begin position="462"/>
        <end position="677"/>
    </location>
</feature>
<dbReference type="InterPro" id="IPR050879">
    <property type="entry name" value="Acyltransferase_3"/>
</dbReference>
<reference evidence="4 5" key="1">
    <citation type="submission" date="2019-06" db="EMBL/GenBank/DDBJ databases">
        <title>Sequencing the genomes of 1000 actinobacteria strains.</title>
        <authorList>
            <person name="Klenk H.-P."/>
        </authorList>
    </citation>
    <scope>NUCLEOTIDE SEQUENCE [LARGE SCALE GENOMIC DNA]</scope>
    <source>
        <strain evidence="4 5">DSM 18082</strain>
    </source>
</reference>
<feature type="transmembrane region" description="Helical" evidence="1">
    <location>
        <begin position="334"/>
        <end position="351"/>
    </location>
</feature>
<dbReference type="PANTHER" id="PTHR23028:SF53">
    <property type="entry name" value="ACYL_TRANSF_3 DOMAIN-CONTAINING PROTEIN"/>
    <property type="match status" value="1"/>
</dbReference>
<dbReference type="InterPro" id="IPR043968">
    <property type="entry name" value="SGNH"/>
</dbReference>
<gene>
    <name evidence="4" type="ORF">FB474_0723</name>
</gene>
<dbReference type="PANTHER" id="PTHR23028">
    <property type="entry name" value="ACETYLTRANSFERASE"/>
    <property type="match status" value="1"/>
</dbReference>
<protein>
    <submittedName>
        <fullName evidence="4">Peptidoglycan/LPS O-acetylase OafA/YrhL</fullName>
    </submittedName>
</protein>
<feature type="domain" description="Acyltransferase 3" evidence="2">
    <location>
        <begin position="19"/>
        <end position="348"/>
    </location>
</feature>
<evidence type="ECO:0000256" key="1">
    <source>
        <dbReference type="SAM" id="Phobius"/>
    </source>
</evidence>
<feature type="transmembrane region" description="Helical" evidence="1">
    <location>
        <begin position="21"/>
        <end position="38"/>
    </location>
</feature>
<dbReference type="Proteomes" id="UP000319514">
    <property type="component" value="Unassembled WGS sequence"/>
</dbReference>
<comment type="caution">
    <text evidence="4">The sequence shown here is derived from an EMBL/GenBank/DDBJ whole genome shotgun (WGS) entry which is preliminary data.</text>
</comment>
<dbReference type="AlphaFoldDB" id="A0A542ZGE7"/>
<dbReference type="RefSeq" id="WP_185746019.1">
    <property type="nucleotide sequence ID" value="NZ_BAAAKX010000013.1"/>
</dbReference>
<keyword evidence="1" id="KW-0812">Transmembrane</keyword>
<evidence type="ECO:0000313" key="5">
    <source>
        <dbReference type="Proteomes" id="UP000319514"/>
    </source>
</evidence>
<feature type="transmembrane region" description="Helical" evidence="1">
    <location>
        <begin position="185"/>
        <end position="206"/>
    </location>
</feature>
<dbReference type="GO" id="GO:0016020">
    <property type="term" value="C:membrane"/>
    <property type="evidence" value="ECO:0007669"/>
    <property type="project" value="TreeGrafter"/>
</dbReference>
<accession>A0A542ZGE7</accession>
<dbReference type="Pfam" id="PF19040">
    <property type="entry name" value="SGNH"/>
    <property type="match status" value="1"/>
</dbReference>
<dbReference type="Pfam" id="PF01757">
    <property type="entry name" value="Acyl_transf_3"/>
    <property type="match status" value="1"/>
</dbReference>
<feature type="transmembrane region" description="Helical" evidence="1">
    <location>
        <begin position="212"/>
        <end position="233"/>
    </location>
</feature>
<keyword evidence="1" id="KW-0472">Membrane</keyword>